<name>A0ABS4H4A3_9BACL</name>
<dbReference type="RefSeq" id="WP_209849442.1">
    <property type="nucleotide sequence ID" value="NZ_CBCRVE010000011.1"/>
</dbReference>
<keyword evidence="2" id="KW-1185">Reference proteome</keyword>
<evidence type="ECO:0000313" key="1">
    <source>
        <dbReference type="EMBL" id="MBP1937301.1"/>
    </source>
</evidence>
<sequence length="54" mass="6317">MKNEFQIDWMNPHRADVLAKVSNAVKMVHIREKIKGEQLRFLTNAIIEAGKRKI</sequence>
<comment type="caution">
    <text evidence="1">The sequence shown here is derived from an EMBL/GenBank/DDBJ whole genome shotgun (WGS) entry which is preliminary data.</text>
</comment>
<dbReference type="Proteomes" id="UP001519273">
    <property type="component" value="Unassembled WGS sequence"/>
</dbReference>
<proteinExistence type="predicted"/>
<dbReference type="EMBL" id="JAGGKP010000004">
    <property type="protein sequence ID" value="MBP1937301.1"/>
    <property type="molecule type" value="Genomic_DNA"/>
</dbReference>
<evidence type="ECO:0000313" key="2">
    <source>
        <dbReference type="Proteomes" id="UP001519273"/>
    </source>
</evidence>
<reference evidence="1 2" key="1">
    <citation type="submission" date="2021-03" db="EMBL/GenBank/DDBJ databases">
        <title>Genomic Encyclopedia of Type Strains, Phase IV (KMG-IV): sequencing the most valuable type-strain genomes for metagenomic binning, comparative biology and taxonomic classification.</title>
        <authorList>
            <person name="Goeker M."/>
        </authorList>
    </citation>
    <scope>NUCLEOTIDE SEQUENCE [LARGE SCALE GENOMIC DNA]</scope>
    <source>
        <strain evidence="1 2">DSM 23491</strain>
    </source>
</reference>
<organism evidence="1 2">
    <name type="scientific">Paenibacillus sediminis</name>
    <dbReference type="NCBI Taxonomy" id="664909"/>
    <lineage>
        <taxon>Bacteria</taxon>
        <taxon>Bacillati</taxon>
        <taxon>Bacillota</taxon>
        <taxon>Bacilli</taxon>
        <taxon>Bacillales</taxon>
        <taxon>Paenibacillaceae</taxon>
        <taxon>Paenibacillus</taxon>
    </lineage>
</organism>
<gene>
    <name evidence="1" type="ORF">J2Z20_002194</name>
</gene>
<accession>A0ABS4H4A3</accession>
<protein>
    <submittedName>
        <fullName evidence="1">Uncharacterized protein</fullName>
    </submittedName>
</protein>